<organism evidence="7">
    <name type="scientific">Coccolithus braarudii</name>
    <dbReference type="NCBI Taxonomy" id="221442"/>
    <lineage>
        <taxon>Eukaryota</taxon>
        <taxon>Haptista</taxon>
        <taxon>Haptophyta</taxon>
        <taxon>Prymnesiophyceae</taxon>
        <taxon>Coccolithales</taxon>
        <taxon>Coccolithaceae</taxon>
        <taxon>Coccolithus</taxon>
    </lineage>
</organism>
<dbReference type="GO" id="GO:0008270">
    <property type="term" value="F:zinc ion binding"/>
    <property type="evidence" value="ECO:0007669"/>
    <property type="project" value="UniProtKB-KW"/>
</dbReference>
<feature type="domain" description="RING-type" evidence="6">
    <location>
        <begin position="46"/>
        <end position="86"/>
    </location>
</feature>
<dbReference type="SMART" id="SM00184">
    <property type="entry name" value="RING"/>
    <property type="match status" value="1"/>
</dbReference>
<gene>
    <name evidence="7" type="ORF">CPEL01642_LOCUS966</name>
</gene>
<feature type="region of interest" description="Disordered" evidence="5">
    <location>
        <begin position="93"/>
        <end position="112"/>
    </location>
</feature>
<keyword evidence="3" id="KW-0862">Zinc</keyword>
<evidence type="ECO:0000259" key="6">
    <source>
        <dbReference type="PROSITE" id="PS50089"/>
    </source>
</evidence>
<dbReference type="PROSITE" id="PS50089">
    <property type="entry name" value="ZF_RING_2"/>
    <property type="match status" value="1"/>
</dbReference>
<dbReference type="EMBL" id="HBEY01001906">
    <property type="protein sequence ID" value="CAD8597636.1"/>
    <property type="molecule type" value="Transcribed_RNA"/>
</dbReference>
<dbReference type="Pfam" id="PF13639">
    <property type="entry name" value="zf-RING_2"/>
    <property type="match status" value="1"/>
</dbReference>
<sequence length="189" mass="20352">MVAISFSTSLFPNSLTGTLMGATTTSSQEFDALTSEQVTEDQNVSCPICLGELIGEASVMPCAHRFHPCCLRPWLQQHSRSCPVCRLPLPATTASGEPSHSANASTSEHAQGAERLAALVRGGAASTLAMLRDVRQLRTEHSQRQLQEVLIDEAFRLLECEAAVPSEMRLPTLATDGTGYRSAAAQIRR</sequence>
<evidence type="ECO:0000256" key="5">
    <source>
        <dbReference type="SAM" id="MobiDB-lite"/>
    </source>
</evidence>
<dbReference type="PANTHER" id="PTHR15710:SF243">
    <property type="entry name" value="E3 UBIQUITIN-PROTEIN LIGASE PRAJA-2 ISOFORM X1"/>
    <property type="match status" value="1"/>
</dbReference>
<protein>
    <recommendedName>
        <fullName evidence="6">RING-type domain-containing protein</fullName>
    </recommendedName>
</protein>
<dbReference type="InterPro" id="IPR013083">
    <property type="entry name" value="Znf_RING/FYVE/PHD"/>
</dbReference>
<keyword evidence="1" id="KW-0479">Metal-binding</keyword>
<dbReference type="PANTHER" id="PTHR15710">
    <property type="entry name" value="E3 UBIQUITIN-PROTEIN LIGASE PRAJA"/>
    <property type="match status" value="1"/>
</dbReference>
<evidence type="ECO:0000256" key="2">
    <source>
        <dbReference type="ARBA" id="ARBA00022771"/>
    </source>
</evidence>
<feature type="compositionally biased region" description="Polar residues" evidence="5">
    <location>
        <begin position="93"/>
        <end position="109"/>
    </location>
</feature>
<dbReference type="Gene3D" id="3.30.40.10">
    <property type="entry name" value="Zinc/RING finger domain, C3HC4 (zinc finger)"/>
    <property type="match status" value="1"/>
</dbReference>
<keyword evidence="2 4" id="KW-0863">Zinc-finger</keyword>
<proteinExistence type="predicted"/>
<evidence type="ECO:0000256" key="1">
    <source>
        <dbReference type="ARBA" id="ARBA00022723"/>
    </source>
</evidence>
<accession>A0A7S0PUW0</accession>
<name>A0A7S0PUW0_9EUKA</name>
<dbReference type="GO" id="GO:0016567">
    <property type="term" value="P:protein ubiquitination"/>
    <property type="evidence" value="ECO:0007669"/>
    <property type="project" value="TreeGrafter"/>
</dbReference>
<dbReference type="InterPro" id="IPR001841">
    <property type="entry name" value="Znf_RING"/>
</dbReference>
<reference evidence="7" key="1">
    <citation type="submission" date="2021-01" db="EMBL/GenBank/DDBJ databases">
        <authorList>
            <person name="Corre E."/>
            <person name="Pelletier E."/>
            <person name="Niang G."/>
            <person name="Scheremetjew M."/>
            <person name="Finn R."/>
            <person name="Kale V."/>
            <person name="Holt S."/>
            <person name="Cochrane G."/>
            <person name="Meng A."/>
            <person name="Brown T."/>
            <person name="Cohen L."/>
        </authorList>
    </citation>
    <scope>NUCLEOTIDE SEQUENCE</scope>
    <source>
        <strain evidence="7">PLY182g</strain>
    </source>
</reference>
<evidence type="ECO:0000256" key="3">
    <source>
        <dbReference type="ARBA" id="ARBA00022833"/>
    </source>
</evidence>
<dbReference type="GO" id="GO:0061630">
    <property type="term" value="F:ubiquitin protein ligase activity"/>
    <property type="evidence" value="ECO:0007669"/>
    <property type="project" value="TreeGrafter"/>
</dbReference>
<evidence type="ECO:0000313" key="7">
    <source>
        <dbReference type="EMBL" id="CAD8597636.1"/>
    </source>
</evidence>
<dbReference type="AlphaFoldDB" id="A0A7S0PUW0"/>
<evidence type="ECO:0000256" key="4">
    <source>
        <dbReference type="PROSITE-ProRule" id="PRU00175"/>
    </source>
</evidence>
<dbReference type="SUPFAM" id="SSF57850">
    <property type="entry name" value="RING/U-box"/>
    <property type="match status" value="1"/>
</dbReference>
<dbReference type="GO" id="GO:0005737">
    <property type="term" value="C:cytoplasm"/>
    <property type="evidence" value="ECO:0007669"/>
    <property type="project" value="TreeGrafter"/>
</dbReference>